<dbReference type="Proteomes" id="UP000005262">
    <property type="component" value="Chromosome"/>
</dbReference>
<accession>J7IW90</accession>
<evidence type="ECO:0000313" key="2">
    <source>
        <dbReference type="EMBL" id="AFQ43368.1"/>
    </source>
</evidence>
<sequence>MGKIVKRLMLDDIYAIGRNESWFSGMASQGLHLKKFGRLFVDFEKGEAKETNYRIDYLKEAPAQEQLDVYHDCGWNFIANNGYFYVFFADEKAYTTELHTDPVEQGFTLSELNQRIKNNLIILSIAMLLFLGMMISIYSFNDEPFLLMMEGQFVQQIFLVLVELYLFYSIIRNYRVVRNLKQSLLRGTEIDHNQDYRKARLWGGILAGIFLPMALFTIIIPVVEIAQTKDYTLPEGNTNLPIIRLAEIEKSPGFRRETDFSGNNLDRANRVSCDWSLLAPVQYEIDEHGVVNGEVWEDNGGVYSPSITTRYYKLTFGSMAENLTLNLINRYVWRDNAEVKEVNQRSFDKLYMVEDGSRKQIFAYWDNQVIHVTYYGKERIEDIIPPLAQKIS</sequence>
<dbReference type="KEGG" id="dmi:Desmer_1364"/>
<feature type="transmembrane region" description="Helical" evidence="1">
    <location>
        <begin position="120"/>
        <end position="141"/>
    </location>
</feature>
<evidence type="ECO:0000256" key="1">
    <source>
        <dbReference type="SAM" id="Phobius"/>
    </source>
</evidence>
<keyword evidence="1" id="KW-1133">Transmembrane helix</keyword>
<dbReference type="HOGENOM" id="CLU_692422_0_0_9"/>
<keyword evidence="3" id="KW-1185">Reference proteome</keyword>
<reference evidence="3" key="2">
    <citation type="submission" date="2012-08" db="EMBL/GenBank/DDBJ databases">
        <title>Finished genome of Desulfosporosinus meridiei DSM 13257.</title>
        <authorList>
            <person name="Huntemann M."/>
            <person name="Wei C.-L."/>
            <person name="Han J."/>
            <person name="Detter J.C."/>
            <person name="Han C."/>
            <person name="Davenport K."/>
            <person name="Daligault H."/>
            <person name="Erkkila T."/>
            <person name="Gu W."/>
            <person name="Munk A.C.C."/>
            <person name="Teshima H."/>
            <person name="Xu Y."/>
            <person name="Chain P."/>
            <person name="Tapia R."/>
            <person name="Chen A."/>
            <person name="Krypides N."/>
            <person name="Mavromatis K."/>
            <person name="Markowitz V."/>
            <person name="Szeto E."/>
            <person name="Ivanova N."/>
            <person name="Mikhailova N."/>
            <person name="Ovchinnikova G."/>
            <person name="Pagani I."/>
            <person name="Pati A."/>
            <person name="Goodwin L."/>
            <person name="Peters L."/>
            <person name="Pitluck S."/>
            <person name="Woyke T."/>
            <person name="Pester M."/>
            <person name="Spring S."/>
            <person name="Ollivier B."/>
            <person name="Rattei T."/>
            <person name="Klenk H.-P."/>
            <person name="Wagner M."/>
            <person name="Loy A."/>
        </authorList>
    </citation>
    <scope>NUCLEOTIDE SEQUENCE [LARGE SCALE GENOMIC DNA]</scope>
    <source>
        <strain evidence="3">ATCC BAA-275 / DSM 13257 / NCIMB 13706 / S10</strain>
    </source>
</reference>
<gene>
    <name evidence="2" type="ordered locus">Desmer_1364</name>
</gene>
<feature type="transmembrane region" description="Helical" evidence="1">
    <location>
        <begin position="153"/>
        <end position="171"/>
    </location>
</feature>
<evidence type="ECO:0000313" key="3">
    <source>
        <dbReference type="Proteomes" id="UP000005262"/>
    </source>
</evidence>
<reference evidence="2 3" key="1">
    <citation type="journal article" date="2012" name="J. Bacteriol.">
        <title>Complete genome sequences of Desulfosporosinus orientis DSM765T, Desulfosporosinus youngiae DSM17734T, Desulfosporosinus meridiei DSM13257T, and Desulfosporosinus acidiphilus DSM22704T.</title>
        <authorList>
            <person name="Pester M."/>
            <person name="Brambilla E."/>
            <person name="Alazard D."/>
            <person name="Rattei T."/>
            <person name="Weinmaier T."/>
            <person name="Han J."/>
            <person name="Lucas S."/>
            <person name="Lapidus A."/>
            <person name="Cheng J.F."/>
            <person name="Goodwin L."/>
            <person name="Pitluck S."/>
            <person name="Peters L."/>
            <person name="Ovchinnikova G."/>
            <person name="Teshima H."/>
            <person name="Detter J.C."/>
            <person name="Han C.S."/>
            <person name="Tapia R."/>
            <person name="Land M.L."/>
            <person name="Hauser L."/>
            <person name="Kyrpides N.C."/>
            <person name="Ivanova N.N."/>
            <person name="Pagani I."/>
            <person name="Huntmann M."/>
            <person name="Wei C.L."/>
            <person name="Davenport K.W."/>
            <person name="Daligault H."/>
            <person name="Chain P.S."/>
            <person name="Chen A."/>
            <person name="Mavromatis K."/>
            <person name="Markowitz V."/>
            <person name="Szeto E."/>
            <person name="Mikhailova N."/>
            <person name="Pati A."/>
            <person name="Wagner M."/>
            <person name="Woyke T."/>
            <person name="Ollivier B."/>
            <person name="Klenk H.P."/>
            <person name="Spring S."/>
            <person name="Loy A."/>
        </authorList>
    </citation>
    <scope>NUCLEOTIDE SEQUENCE [LARGE SCALE GENOMIC DNA]</scope>
    <source>
        <strain evidence="3">ATCC BAA-275 / DSM 13257 / NCIMB 13706 / S10</strain>
    </source>
</reference>
<protein>
    <recommendedName>
        <fullName evidence="4">DUF2812 domain-containing protein</fullName>
    </recommendedName>
</protein>
<feature type="transmembrane region" description="Helical" evidence="1">
    <location>
        <begin position="201"/>
        <end position="223"/>
    </location>
</feature>
<dbReference type="EMBL" id="CP003629">
    <property type="protein sequence ID" value="AFQ43368.1"/>
    <property type="molecule type" value="Genomic_DNA"/>
</dbReference>
<dbReference type="Pfam" id="PF11193">
    <property type="entry name" value="DUF2812"/>
    <property type="match status" value="1"/>
</dbReference>
<keyword evidence="1" id="KW-0472">Membrane</keyword>
<dbReference type="RefSeq" id="WP_014902287.1">
    <property type="nucleotide sequence ID" value="NC_018515.1"/>
</dbReference>
<dbReference type="STRING" id="768704.Desmer_1364"/>
<evidence type="ECO:0008006" key="4">
    <source>
        <dbReference type="Google" id="ProtNLM"/>
    </source>
</evidence>
<dbReference type="AlphaFoldDB" id="J7IW90"/>
<organism evidence="2 3">
    <name type="scientific">Desulfosporosinus meridiei (strain ATCC BAA-275 / DSM 13257 / KCTC 12902 / NCIMB 13706 / S10)</name>
    <dbReference type="NCBI Taxonomy" id="768704"/>
    <lineage>
        <taxon>Bacteria</taxon>
        <taxon>Bacillati</taxon>
        <taxon>Bacillota</taxon>
        <taxon>Clostridia</taxon>
        <taxon>Eubacteriales</taxon>
        <taxon>Desulfitobacteriaceae</taxon>
        <taxon>Desulfosporosinus</taxon>
    </lineage>
</organism>
<proteinExistence type="predicted"/>
<keyword evidence="1" id="KW-0812">Transmembrane</keyword>
<dbReference type="InterPro" id="IPR021359">
    <property type="entry name" value="DUF2812"/>
</dbReference>
<name>J7IW90_DESMD</name>
<dbReference type="eggNOG" id="ENOG502ZB3J">
    <property type="taxonomic scope" value="Bacteria"/>
</dbReference>